<keyword evidence="1" id="KW-0732">Signal</keyword>
<proteinExistence type="predicted"/>
<evidence type="ECO:0000313" key="2">
    <source>
        <dbReference type="EMBL" id="NBI30976.1"/>
    </source>
</evidence>
<organism evidence="2 3">
    <name type="scientific">Chengkuizengella marina</name>
    <dbReference type="NCBI Taxonomy" id="2507566"/>
    <lineage>
        <taxon>Bacteria</taxon>
        <taxon>Bacillati</taxon>
        <taxon>Bacillota</taxon>
        <taxon>Bacilli</taxon>
        <taxon>Bacillales</taxon>
        <taxon>Paenibacillaceae</taxon>
        <taxon>Chengkuizengella</taxon>
    </lineage>
</organism>
<dbReference type="PROSITE" id="PS51257">
    <property type="entry name" value="PROKAR_LIPOPROTEIN"/>
    <property type="match status" value="1"/>
</dbReference>
<dbReference type="AlphaFoldDB" id="A0A6N9Q7X4"/>
<dbReference type="EMBL" id="SIJB01000049">
    <property type="protein sequence ID" value="NBI30976.1"/>
    <property type="molecule type" value="Genomic_DNA"/>
</dbReference>
<gene>
    <name evidence="2" type="ORF">ERL59_18660</name>
</gene>
<feature type="chain" id="PRO_5038731227" description="Alpha-carbonic anhydrase domain-containing protein" evidence="1">
    <location>
        <begin position="25"/>
        <end position="252"/>
    </location>
</feature>
<accession>A0A6N9Q7X4</accession>
<protein>
    <recommendedName>
        <fullName evidence="4">Alpha-carbonic anhydrase domain-containing protein</fullName>
    </recommendedName>
</protein>
<dbReference type="Proteomes" id="UP000448943">
    <property type="component" value="Unassembled WGS sequence"/>
</dbReference>
<comment type="caution">
    <text evidence="2">The sequence shown here is derived from an EMBL/GenBank/DDBJ whole genome shotgun (WGS) entry which is preliminary data.</text>
</comment>
<dbReference type="RefSeq" id="WP_160647792.1">
    <property type="nucleotide sequence ID" value="NZ_SIJB01000049.1"/>
</dbReference>
<feature type="signal peptide" evidence="1">
    <location>
        <begin position="1"/>
        <end position="24"/>
    </location>
</feature>
<evidence type="ECO:0008006" key="4">
    <source>
        <dbReference type="Google" id="ProtNLM"/>
    </source>
</evidence>
<reference evidence="2 3" key="1">
    <citation type="submission" date="2019-01" db="EMBL/GenBank/DDBJ databases">
        <title>Chengkuizengella sp. nov., isolated from deep-sea sediment of East Pacific Ocean.</title>
        <authorList>
            <person name="Yang J."/>
            <person name="Lai Q."/>
            <person name="Shao Z."/>
        </authorList>
    </citation>
    <scope>NUCLEOTIDE SEQUENCE [LARGE SCALE GENOMIC DNA]</scope>
    <source>
        <strain evidence="2 3">YPA3-1-1</strain>
    </source>
</reference>
<sequence length="252" mass="29717">MKRIYIIASISVFMFLLISCNTLEDNIDSDNSISSIEKHEQKEVNYLYFYDNESRELTLYFPLDLNGFNIKKGVLLQENEIVNENISINISDTMDNKVSITIHEYTPGFNRIKFDLESGETLNLHTGQFYFEKWKYPTYNLSKEDEWHIYEMHSVHEGNMIKGNVTFRKGSNSILHALLPTKAKDVGVEINLEKTKEEENIVSFDYVINLPYAYLYQNEIKNMTFNLIWVQEELESKQTRFLLNEYIPIDIE</sequence>
<evidence type="ECO:0000313" key="3">
    <source>
        <dbReference type="Proteomes" id="UP000448943"/>
    </source>
</evidence>
<keyword evidence="3" id="KW-1185">Reference proteome</keyword>
<evidence type="ECO:0000256" key="1">
    <source>
        <dbReference type="SAM" id="SignalP"/>
    </source>
</evidence>
<name>A0A6N9Q7X4_9BACL</name>